<dbReference type="EMBL" id="JAANIT010007018">
    <property type="protein sequence ID" value="KAG1530141.1"/>
    <property type="molecule type" value="Genomic_DNA"/>
</dbReference>
<comment type="caution">
    <text evidence="1">The sequence shown here is derived from an EMBL/GenBank/DDBJ whole genome shotgun (WGS) entry which is preliminary data.</text>
</comment>
<proteinExistence type="predicted"/>
<sequence length="112" mass="11936">MLFNFYKTLVPRICVVDWPVDSSSGPSGGSSTGSSMVCSLMVPDLIAAQSSDPFCQAVRRSTPLAPGFTDESGVLFFGARPVLPDSLKEEAFDLLHSNTTAGHLGVSRTLQR</sequence>
<gene>
    <name evidence="1" type="ORF">G6F51_013932</name>
</gene>
<protein>
    <submittedName>
        <fullName evidence="1">Uncharacterized protein</fullName>
    </submittedName>
</protein>
<reference evidence="1" key="1">
    <citation type="journal article" date="2020" name="Microb. Genom.">
        <title>Genetic diversity of clinical and environmental Mucorales isolates obtained from an investigation of mucormycosis cases among solid organ transplant recipients.</title>
        <authorList>
            <person name="Nguyen M.H."/>
            <person name="Kaul D."/>
            <person name="Muto C."/>
            <person name="Cheng S.J."/>
            <person name="Richter R.A."/>
            <person name="Bruno V.M."/>
            <person name="Liu G."/>
            <person name="Beyhan S."/>
            <person name="Sundermann A.J."/>
            <person name="Mounaud S."/>
            <person name="Pasculle A.W."/>
            <person name="Nierman W.C."/>
            <person name="Driscoll E."/>
            <person name="Cumbie R."/>
            <person name="Clancy C.J."/>
            <person name="Dupont C.L."/>
        </authorList>
    </citation>
    <scope>NUCLEOTIDE SEQUENCE</scope>
    <source>
        <strain evidence="1">GL16</strain>
    </source>
</reference>
<evidence type="ECO:0000313" key="1">
    <source>
        <dbReference type="EMBL" id="KAG1530141.1"/>
    </source>
</evidence>
<name>A0A9P6XQ33_RHIOR</name>
<dbReference type="AlphaFoldDB" id="A0A9P6XQ33"/>
<evidence type="ECO:0000313" key="2">
    <source>
        <dbReference type="Proteomes" id="UP000717996"/>
    </source>
</evidence>
<dbReference type="Proteomes" id="UP000717996">
    <property type="component" value="Unassembled WGS sequence"/>
</dbReference>
<organism evidence="1 2">
    <name type="scientific">Rhizopus oryzae</name>
    <name type="common">Mucormycosis agent</name>
    <name type="synonym">Rhizopus arrhizus var. delemar</name>
    <dbReference type="NCBI Taxonomy" id="64495"/>
    <lineage>
        <taxon>Eukaryota</taxon>
        <taxon>Fungi</taxon>
        <taxon>Fungi incertae sedis</taxon>
        <taxon>Mucoromycota</taxon>
        <taxon>Mucoromycotina</taxon>
        <taxon>Mucoromycetes</taxon>
        <taxon>Mucorales</taxon>
        <taxon>Mucorineae</taxon>
        <taxon>Rhizopodaceae</taxon>
        <taxon>Rhizopus</taxon>
    </lineage>
</organism>
<accession>A0A9P6XQ33</accession>